<organism evidence="2">
    <name type="scientific">candidate division TA06 bacterium ADurb.Bin417</name>
    <dbReference type="NCBI Taxonomy" id="1852828"/>
    <lineage>
        <taxon>Bacteria</taxon>
        <taxon>Bacteria division TA06</taxon>
    </lineage>
</organism>
<dbReference type="Gene3D" id="3.30.700.20">
    <property type="entry name" value="Hypothetical protein ph0010, domain 1"/>
    <property type="match status" value="1"/>
</dbReference>
<dbReference type="SUPFAM" id="SSF143447">
    <property type="entry name" value="AMMECR1-like"/>
    <property type="match status" value="1"/>
</dbReference>
<dbReference type="AlphaFoldDB" id="A0A1V5MJI0"/>
<name>A0A1V5MJI0_UNCT6</name>
<dbReference type="Gene3D" id="3.30.1490.150">
    <property type="entry name" value="Hypothetical protein ph0010, domain 2"/>
    <property type="match status" value="1"/>
</dbReference>
<evidence type="ECO:0000259" key="1">
    <source>
        <dbReference type="PROSITE" id="PS51112"/>
    </source>
</evidence>
<dbReference type="InterPro" id="IPR027485">
    <property type="entry name" value="AMMECR1_N"/>
</dbReference>
<dbReference type="PROSITE" id="PS51112">
    <property type="entry name" value="AMMECR1"/>
    <property type="match status" value="1"/>
</dbReference>
<reference evidence="2" key="1">
    <citation type="submission" date="2017-02" db="EMBL/GenBank/DDBJ databases">
        <title>Delving into the versatile metabolic prowess of the omnipresent phylum Bacteroidetes.</title>
        <authorList>
            <person name="Nobu M.K."/>
            <person name="Mei R."/>
            <person name="Narihiro T."/>
            <person name="Kuroda K."/>
            <person name="Liu W.-T."/>
        </authorList>
    </citation>
    <scope>NUCLEOTIDE SEQUENCE</scope>
    <source>
        <strain evidence="2">ADurb.Bin417</strain>
    </source>
</reference>
<dbReference type="Pfam" id="PF01871">
    <property type="entry name" value="AMMECR1"/>
    <property type="match status" value="1"/>
</dbReference>
<sequence>MIPQKAMRIGWLSLFLLIVAAGPAFPDPIPGKMALAEARQALNHGWSTPTSNPLPGKPPAELNRPGAVFVTLLRNGRVRGCAGSFESLFPDLRQEIAHFTRVAAWQDPRYRPVGPEEAAGITIILTFPQDLEAIDSLDRYRPDRDGLVVRQSGRSGVVLPGEARTVEYAFRKCLRNAGLPPEARPQLYRFQAIQYRETK</sequence>
<dbReference type="InterPro" id="IPR002733">
    <property type="entry name" value="AMMECR1_domain"/>
</dbReference>
<accession>A0A1V5MJI0</accession>
<comment type="caution">
    <text evidence="2">The sequence shown here is derived from an EMBL/GenBank/DDBJ whole genome shotgun (WGS) entry which is preliminary data.</text>
</comment>
<dbReference type="InterPro" id="IPR036071">
    <property type="entry name" value="AMMECR1_dom_sf"/>
</dbReference>
<dbReference type="Proteomes" id="UP000485484">
    <property type="component" value="Unassembled WGS sequence"/>
</dbReference>
<feature type="domain" description="AMMECR1" evidence="1">
    <location>
        <begin position="29"/>
        <end position="199"/>
    </location>
</feature>
<dbReference type="EMBL" id="MWAK01000026">
    <property type="protein sequence ID" value="OPZ93403.1"/>
    <property type="molecule type" value="Genomic_DNA"/>
</dbReference>
<gene>
    <name evidence="2" type="ORF">BWY73_00347</name>
</gene>
<evidence type="ECO:0000313" key="2">
    <source>
        <dbReference type="EMBL" id="OPZ93403.1"/>
    </source>
</evidence>
<protein>
    <recommendedName>
        <fullName evidence="1">AMMECR1 domain-containing protein</fullName>
    </recommendedName>
</protein>
<proteinExistence type="predicted"/>